<comment type="similarity">
    <text evidence="1">Belongs to the Skp family.</text>
</comment>
<dbReference type="SMART" id="SM00935">
    <property type="entry name" value="OmpH"/>
    <property type="match status" value="1"/>
</dbReference>
<dbReference type="PANTHER" id="PTHR35089:SF1">
    <property type="entry name" value="CHAPERONE PROTEIN SKP"/>
    <property type="match status" value="1"/>
</dbReference>
<keyword evidence="2 4" id="KW-0732">Signal</keyword>
<organism evidence="5 6">
    <name type="scientific">Sphingobacterium thalpophilum</name>
    <dbReference type="NCBI Taxonomy" id="259"/>
    <lineage>
        <taxon>Bacteria</taxon>
        <taxon>Pseudomonadati</taxon>
        <taxon>Bacteroidota</taxon>
        <taxon>Sphingobacteriia</taxon>
        <taxon>Sphingobacteriales</taxon>
        <taxon>Sphingobacteriaceae</taxon>
        <taxon>Sphingobacterium</taxon>
    </lineage>
</organism>
<evidence type="ECO:0000313" key="6">
    <source>
        <dbReference type="Proteomes" id="UP000308196"/>
    </source>
</evidence>
<dbReference type="EMBL" id="LR590484">
    <property type="protein sequence ID" value="VTR45233.1"/>
    <property type="molecule type" value="Genomic_DNA"/>
</dbReference>
<dbReference type="GO" id="GO:0051082">
    <property type="term" value="F:unfolded protein binding"/>
    <property type="evidence" value="ECO:0007669"/>
    <property type="project" value="InterPro"/>
</dbReference>
<reference evidence="5 6" key="1">
    <citation type="submission" date="2019-05" db="EMBL/GenBank/DDBJ databases">
        <authorList>
            <consortium name="Pathogen Informatics"/>
        </authorList>
    </citation>
    <scope>NUCLEOTIDE SEQUENCE [LARGE SCALE GENOMIC DNA]</scope>
    <source>
        <strain evidence="5 6">NCTC11429</strain>
    </source>
</reference>
<dbReference type="KEGG" id="stha:NCTC11429_03184"/>
<dbReference type="Proteomes" id="UP000308196">
    <property type="component" value="Chromosome"/>
</dbReference>
<dbReference type="Gene3D" id="3.30.910.20">
    <property type="entry name" value="Skp domain"/>
    <property type="match status" value="1"/>
</dbReference>
<feature type="signal peptide" evidence="4">
    <location>
        <begin position="1"/>
        <end position="34"/>
    </location>
</feature>
<feature type="coiled-coil region" evidence="3">
    <location>
        <begin position="78"/>
        <end position="135"/>
    </location>
</feature>
<dbReference type="GO" id="GO:0005829">
    <property type="term" value="C:cytosol"/>
    <property type="evidence" value="ECO:0007669"/>
    <property type="project" value="TreeGrafter"/>
</dbReference>
<protein>
    <submittedName>
        <fullName evidence="5">Periplasmic chaperone</fullName>
    </submittedName>
</protein>
<name>A0A4U9VGP1_9SPHI</name>
<dbReference type="GO" id="GO:0050821">
    <property type="term" value="P:protein stabilization"/>
    <property type="evidence" value="ECO:0007669"/>
    <property type="project" value="TreeGrafter"/>
</dbReference>
<proteinExistence type="inferred from homology"/>
<dbReference type="AlphaFoldDB" id="A0A4U9VGP1"/>
<dbReference type="SUPFAM" id="SSF111384">
    <property type="entry name" value="OmpH-like"/>
    <property type="match status" value="1"/>
</dbReference>
<keyword evidence="3" id="KW-0175">Coiled coil</keyword>
<feature type="chain" id="PRO_5020448734" evidence="4">
    <location>
        <begin position="35"/>
        <end position="199"/>
    </location>
</feature>
<dbReference type="InterPro" id="IPR024930">
    <property type="entry name" value="Skp_dom_sf"/>
</dbReference>
<dbReference type="STRING" id="1123265.GCA_000686625_01628"/>
<accession>A0A4U9VGP1</accession>
<dbReference type="InterPro" id="IPR005632">
    <property type="entry name" value="Chaperone_Skp"/>
</dbReference>
<evidence type="ECO:0000256" key="2">
    <source>
        <dbReference type="ARBA" id="ARBA00022729"/>
    </source>
</evidence>
<gene>
    <name evidence="5" type="ORF">NCTC11429_03184</name>
</gene>
<sequence>MEMAYYIKMKSMKNLLKGAVAIVAVFFSTQFANAQQKIGHINFAEIIQSTPEFKAAEAQLKTLSDGKTKEIQDMVTIYQTKQKDANEKLRNRSEANKETVDPEINKIGQELQDIQTRIQTAQQTAQEELNKKEEELIAPVHRKVADAVTAVSKEKGMAYVFDISSTNIPYFQGGEDLTAAVKSKLGISATAAPTAPAKK</sequence>
<evidence type="ECO:0000256" key="3">
    <source>
        <dbReference type="SAM" id="Coils"/>
    </source>
</evidence>
<dbReference type="PANTHER" id="PTHR35089">
    <property type="entry name" value="CHAPERONE PROTEIN SKP"/>
    <property type="match status" value="1"/>
</dbReference>
<evidence type="ECO:0000256" key="4">
    <source>
        <dbReference type="SAM" id="SignalP"/>
    </source>
</evidence>
<evidence type="ECO:0000256" key="1">
    <source>
        <dbReference type="ARBA" id="ARBA00009091"/>
    </source>
</evidence>
<dbReference type="Pfam" id="PF03938">
    <property type="entry name" value="OmpH"/>
    <property type="match status" value="1"/>
</dbReference>
<evidence type="ECO:0000313" key="5">
    <source>
        <dbReference type="EMBL" id="VTR45233.1"/>
    </source>
</evidence>